<accession>A0A8S9LPC3</accession>
<evidence type="ECO:0000313" key="2">
    <source>
        <dbReference type="Proteomes" id="UP000712281"/>
    </source>
</evidence>
<dbReference type="Proteomes" id="UP000712281">
    <property type="component" value="Unassembled WGS sequence"/>
</dbReference>
<comment type="caution">
    <text evidence="1">The sequence shown here is derived from an EMBL/GenBank/DDBJ whole genome shotgun (WGS) entry which is preliminary data.</text>
</comment>
<proteinExistence type="predicted"/>
<reference evidence="1" key="1">
    <citation type="submission" date="2019-12" db="EMBL/GenBank/DDBJ databases">
        <title>Genome sequencing and annotation of Brassica cretica.</title>
        <authorList>
            <person name="Studholme D.J."/>
            <person name="Sarris P.F."/>
        </authorList>
    </citation>
    <scope>NUCLEOTIDE SEQUENCE</scope>
    <source>
        <strain evidence="1">PFS-001/15</strain>
        <tissue evidence="1">Leaf</tissue>
    </source>
</reference>
<dbReference type="EMBL" id="QGKW02000276">
    <property type="protein sequence ID" value="KAF2607398.1"/>
    <property type="molecule type" value="Genomic_DNA"/>
</dbReference>
<gene>
    <name evidence="1" type="ORF">F2Q68_00044275</name>
</gene>
<dbReference type="AlphaFoldDB" id="A0A8S9LPC3"/>
<organism evidence="1 2">
    <name type="scientific">Brassica cretica</name>
    <name type="common">Mustard</name>
    <dbReference type="NCBI Taxonomy" id="69181"/>
    <lineage>
        <taxon>Eukaryota</taxon>
        <taxon>Viridiplantae</taxon>
        <taxon>Streptophyta</taxon>
        <taxon>Embryophyta</taxon>
        <taxon>Tracheophyta</taxon>
        <taxon>Spermatophyta</taxon>
        <taxon>Magnoliopsida</taxon>
        <taxon>eudicotyledons</taxon>
        <taxon>Gunneridae</taxon>
        <taxon>Pentapetalae</taxon>
        <taxon>rosids</taxon>
        <taxon>malvids</taxon>
        <taxon>Brassicales</taxon>
        <taxon>Brassicaceae</taxon>
        <taxon>Brassiceae</taxon>
        <taxon>Brassica</taxon>
    </lineage>
</organism>
<evidence type="ECO:0000313" key="1">
    <source>
        <dbReference type="EMBL" id="KAF2607398.1"/>
    </source>
</evidence>
<name>A0A8S9LPC3_BRACR</name>
<protein>
    <submittedName>
        <fullName evidence="1">Uncharacterized protein</fullName>
    </submittedName>
</protein>
<sequence length="129" mass="14241">MVYNQGLRLSEDGLILSKRLGDDRNNERVTPNDNHPSVVIRLVVRSKVPSWTERGHDMGDRVGEDQERFKKGLGGSCRLWCVFRMAKGLEEIGIGAVGFFAVSFPLAADAAGGTGSFKQLRTMWSSSLQ</sequence>